<proteinExistence type="predicted"/>
<dbReference type="InterPro" id="IPR054227">
    <property type="entry name" value="DUF6951"/>
</dbReference>
<reference evidence="1" key="2">
    <citation type="submission" date="2021-08" db="EMBL/GenBank/DDBJ databases">
        <authorList>
            <person name="Dalcin Martins P."/>
        </authorList>
    </citation>
    <scope>NUCLEOTIDE SEQUENCE</scope>
    <source>
        <strain evidence="1">MAG_39</strain>
    </source>
</reference>
<sequence>MTKILVNPGACGLPAKVDVKKENGEKFSVTITSQCKMVAKLGEEIQHLTMKDAFTRLLENPVYKKGATCLRHVACPVPSGILKALEVEAGLNVPKDVSISFIAEEKTEEGGA</sequence>
<name>A0A953J8I6_9BACT</name>
<evidence type="ECO:0000313" key="1">
    <source>
        <dbReference type="EMBL" id="MBZ0155212.1"/>
    </source>
</evidence>
<dbReference type="Pfam" id="PF22263">
    <property type="entry name" value="DUF6951"/>
    <property type="match status" value="1"/>
</dbReference>
<organism evidence="1 2">
    <name type="scientific">Candidatus Nitrobium versatile</name>
    <dbReference type="NCBI Taxonomy" id="2884831"/>
    <lineage>
        <taxon>Bacteria</taxon>
        <taxon>Pseudomonadati</taxon>
        <taxon>Nitrospirota</taxon>
        <taxon>Nitrospiria</taxon>
        <taxon>Nitrospirales</taxon>
        <taxon>Nitrospiraceae</taxon>
        <taxon>Candidatus Nitrobium</taxon>
    </lineage>
</organism>
<gene>
    <name evidence="1" type="ORF">K8I29_03235</name>
</gene>
<evidence type="ECO:0000313" key="2">
    <source>
        <dbReference type="Proteomes" id="UP000705867"/>
    </source>
</evidence>
<comment type="caution">
    <text evidence="1">The sequence shown here is derived from an EMBL/GenBank/DDBJ whole genome shotgun (WGS) entry which is preliminary data.</text>
</comment>
<protein>
    <submittedName>
        <fullName evidence="1">Uncharacterized protein</fullName>
    </submittedName>
</protein>
<reference evidence="1" key="1">
    <citation type="journal article" date="2021" name="bioRxiv">
        <title>Unraveling nitrogen, sulfur and carbon metabolic pathways and microbial community transcriptional responses to substrate deprivation and toxicity stresses in a bioreactor mimicking anoxic brackish coastal sediment conditions.</title>
        <authorList>
            <person name="Martins P.D."/>
            <person name="Echeveste M.J."/>
            <person name="Arshad A."/>
            <person name="Kurth J."/>
            <person name="Ouboter H."/>
            <person name="Jetten M.S.M."/>
            <person name="Welte C.U."/>
        </authorList>
    </citation>
    <scope>NUCLEOTIDE SEQUENCE</scope>
    <source>
        <strain evidence="1">MAG_39</strain>
    </source>
</reference>
<dbReference type="Proteomes" id="UP000705867">
    <property type="component" value="Unassembled WGS sequence"/>
</dbReference>
<accession>A0A953J8I6</accession>
<dbReference type="EMBL" id="JAIOIV010000028">
    <property type="protein sequence ID" value="MBZ0155212.1"/>
    <property type="molecule type" value="Genomic_DNA"/>
</dbReference>
<dbReference type="AlphaFoldDB" id="A0A953J8I6"/>